<evidence type="ECO:0000313" key="2">
    <source>
        <dbReference type="Proteomes" id="UP000199223"/>
    </source>
</evidence>
<sequence>MNLLQLSLTGGAAFREVSGLLAGLRLEEAVRRGDAPYTLAELLAHLRLTTRTSLDLVTGQRTDWPDGLDVWPEPPQSEEEFAALLTDLNLLLAEAAMLAGDPSHRARELLTDLAAHNAYHWGQVALLRRMAGTEFGEA</sequence>
<dbReference type="AlphaFoldDB" id="A0A1H7BM55"/>
<dbReference type="OrthoDB" id="73562at2"/>
<dbReference type="Proteomes" id="UP000199223">
    <property type="component" value="Unassembled WGS sequence"/>
</dbReference>
<accession>A0A1H7BM55</accession>
<protein>
    <recommendedName>
        <fullName evidence="3">Damage-inducible protein DinB</fullName>
    </recommendedName>
</protein>
<dbReference type="EMBL" id="FNZA01000018">
    <property type="protein sequence ID" value="SEJ78004.1"/>
    <property type="molecule type" value="Genomic_DNA"/>
</dbReference>
<reference evidence="2" key="1">
    <citation type="submission" date="2016-10" db="EMBL/GenBank/DDBJ databases">
        <authorList>
            <person name="Varghese N."/>
            <person name="Submissions S."/>
        </authorList>
    </citation>
    <scope>NUCLEOTIDE SEQUENCE [LARGE SCALE GENOMIC DNA]</scope>
    <source>
        <strain evidence="2">CGMCC 1.10218</strain>
    </source>
</reference>
<dbReference type="Gene3D" id="1.20.120.450">
    <property type="entry name" value="dinb family like domain"/>
    <property type="match status" value="1"/>
</dbReference>
<organism evidence="1 2">
    <name type="scientific">Deinococcus reticulitermitis</name>
    <dbReference type="NCBI Taxonomy" id="856736"/>
    <lineage>
        <taxon>Bacteria</taxon>
        <taxon>Thermotogati</taxon>
        <taxon>Deinococcota</taxon>
        <taxon>Deinococci</taxon>
        <taxon>Deinococcales</taxon>
        <taxon>Deinococcaceae</taxon>
        <taxon>Deinococcus</taxon>
    </lineage>
</organism>
<dbReference type="STRING" id="856736.SAMN04488058_11852"/>
<dbReference type="SUPFAM" id="SSF109854">
    <property type="entry name" value="DinB/YfiT-like putative metalloenzymes"/>
    <property type="match status" value="1"/>
</dbReference>
<dbReference type="InterPro" id="IPR034660">
    <property type="entry name" value="DinB/YfiT-like"/>
</dbReference>
<name>A0A1H7BM55_9DEIO</name>
<dbReference type="RefSeq" id="WP_092265387.1">
    <property type="nucleotide sequence ID" value="NZ_FNZA01000018.1"/>
</dbReference>
<keyword evidence="2" id="KW-1185">Reference proteome</keyword>
<evidence type="ECO:0000313" key="1">
    <source>
        <dbReference type="EMBL" id="SEJ78004.1"/>
    </source>
</evidence>
<gene>
    <name evidence="1" type="ORF">SAMN04488058_11852</name>
</gene>
<proteinExistence type="predicted"/>
<evidence type="ECO:0008006" key="3">
    <source>
        <dbReference type="Google" id="ProtNLM"/>
    </source>
</evidence>